<evidence type="ECO:0000256" key="2">
    <source>
        <dbReference type="ARBA" id="ARBA00022448"/>
    </source>
</evidence>
<dbReference type="InterPro" id="IPR004680">
    <property type="entry name" value="Cit_transptr-like_dom"/>
</dbReference>
<evidence type="ECO:0000256" key="4">
    <source>
        <dbReference type="ARBA" id="ARBA00022692"/>
    </source>
</evidence>
<feature type="transmembrane region" description="Helical" evidence="7">
    <location>
        <begin position="242"/>
        <end position="262"/>
    </location>
</feature>
<gene>
    <name evidence="9" type="ORF">SAMN03080599_00255</name>
</gene>
<dbReference type="AlphaFoldDB" id="A0A1G5RRH9"/>
<dbReference type="OrthoDB" id="3177666at2"/>
<evidence type="ECO:0000256" key="7">
    <source>
        <dbReference type="SAM" id="Phobius"/>
    </source>
</evidence>
<feature type="transmembrane region" description="Helical" evidence="7">
    <location>
        <begin position="84"/>
        <end position="109"/>
    </location>
</feature>
<dbReference type="Proteomes" id="UP000199208">
    <property type="component" value="Unassembled WGS sequence"/>
</dbReference>
<dbReference type="Pfam" id="PF03600">
    <property type="entry name" value="CitMHS"/>
    <property type="match status" value="1"/>
</dbReference>
<dbReference type="PANTHER" id="PTHR43302:SF5">
    <property type="entry name" value="TRANSPORTER ARSB-RELATED"/>
    <property type="match status" value="1"/>
</dbReference>
<feature type="transmembrane region" description="Helical" evidence="7">
    <location>
        <begin position="20"/>
        <end position="38"/>
    </location>
</feature>
<keyword evidence="10" id="KW-1185">Reference proteome</keyword>
<keyword evidence="2" id="KW-0813">Transport</keyword>
<feature type="transmembrane region" description="Helical" evidence="7">
    <location>
        <begin position="269"/>
        <end position="291"/>
    </location>
</feature>
<feature type="transmembrane region" description="Helical" evidence="7">
    <location>
        <begin position="311"/>
        <end position="334"/>
    </location>
</feature>
<evidence type="ECO:0000256" key="1">
    <source>
        <dbReference type="ARBA" id="ARBA00004651"/>
    </source>
</evidence>
<organism evidence="9 10">
    <name type="scientific">Acidaminobacter hydrogenoformans DSM 2784</name>
    <dbReference type="NCBI Taxonomy" id="1120920"/>
    <lineage>
        <taxon>Bacteria</taxon>
        <taxon>Bacillati</taxon>
        <taxon>Bacillota</taxon>
        <taxon>Clostridia</taxon>
        <taxon>Peptostreptococcales</taxon>
        <taxon>Acidaminobacteraceae</taxon>
        <taxon>Acidaminobacter</taxon>
    </lineage>
</organism>
<dbReference type="GO" id="GO:0005886">
    <property type="term" value="C:plasma membrane"/>
    <property type="evidence" value="ECO:0007669"/>
    <property type="project" value="UniProtKB-SubCell"/>
</dbReference>
<name>A0A1G5RRH9_9FIRM</name>
<keyword evidence="4 7" id="KW-0812">Transmembrane</keyword>
<keyword evidence="6 7" id="KW-0472">Membrane</keyword>
<dbReference type="EMBL" id="FMWL01000001">
    <property type="protein sequence ID" value="SCZ76470.1"/>
    <property type="molecule type" value="Genomic_DNA"/>
</dbReference>
<feature type="transmembrane region" description="Helical" evidence="7">
    <location>
        <begin position="121"/>
        <end position="140"/>
    </location>
</feature>
<keyword evidence="3" id="KW-1003">Cell membrane</keyword>
<protein>
    <submittedName>
        <fullName evidence="9">Na+/H+ antiporter NhaD</fullName>
    </submittedName>
</protein>
<feature type="transmembrane region" description="Helical" evidence="7">
    <location>
        <begin position="202"/>
        <end position="222"/>
    </location>
</feature>
<keyword evidence="5 7" id="KW-1133">Transmembrane helix</keyword>
<evidence type="ECO:0000256" key="3">
    <source>
        <dbReference type="ARBA" id="ARBA00022475"/>
    </source>
</evidence>
<comment type="subcellular location">
    <subcellularLocation>
        <location evidence="1">Cell membrane</location>
        <topology evidence="1">Multi-pass membrane protein</topology>
    </subcellularLocation>
</comment>
<feature type="transmembrane region" description="Helical" evidence="7">
    <location>
        <begin position="160"/>
        <end position="181"/>
    </location>
</feature>
<evidence type="ECO:0000313" key="9">
    <source>
        <dbReference type="EMBL" id="SCZ76470.1"/>
    </source>
</evidence>
<dbReference type="RefSeq" id="WP_092589067.1">
    <property type="nucleotide sequence ID" value="NZ_FMWL01000001.1"/>
</dbReference>
<accession>A0A1G5RRH9</accession>
<dbReference type="GO" id="GO:0055085">
    <property type="term" value="P:transmembrane transport"/>
    <property type="evidence" value="ECO:0007669"/>
    <property type="project" value="InterPro"/>
</dbReference>
<proteinExistence type="predicted"/>
<evidence type="ECO:0000256" key="5">
    <source>
        <dbReference type="ARBA" id="ARBA00022989"/>
    </source>
</evidence>
<dbReference type="PANTHER" id="PTHR43302">
    <property type="entry name" value="TRANSPORTER ARSB-RELATED"/>
    <property type="match status" value="1"/>
</dbReference>
<reference evidence="9" key="1">
    <citation type="submission" date="2016-10" db="EMBL/GenBank/DDBJ databases">
        <authorList>
            <person name="de Groot N.N."/>
        </authorList>
    </citation>
    <scope>NUCLEOTIDE SEQUENCE [LARGE SCALE GENOMIC DNA]</scope>
    <source>
        <strain evidence="9">DSM 2784</strain>
    </source>
</reference>
<evidence type="ECO:0000259" key="8">
    <source>
        <dbReference type="Pfam" id="PF03600"/>
    </source>
</evidence>
<feature type="transmembrane region" description="Helical" evidence="7">
    <location>
        <begin position="355"/>
        <end position="375"/>
    </location>
</feature>
<feature type="domain" description="Citrate transporter-like" evidence="8">
    <location>
        <begin position="13"/>
        <end position="304"/>
    </location>
</feature>
<evidence type="ECO:0000313" key="10">
    <source>
        <dbReference type="Proteomes" id="UP000199208"/>
    </source>
</evidence>
<dbReference type="STRING" id="1120920.SAMN03080599_00255"/>
<sequence>METRTNPLWNKFTNWVRRDLVLSITASIAALLSLFKLPSTADLDFKVLITLFNLMIVLKAFERLNLLDAVAIRLLRRLRSERRVAIGLVTLSFFSAMLITNDVALLMLIPLSLIIGHRGHYCVIRTIVLATLAANIGSSLTPMGNPQNLYILTRYDLSAASFFSVVAPFSALGGAWLIWLSSRLPVRRLSLDLASPNHPHPLQLLPWLALFSLIILSVFNLISDRLTLGVVLGVTLLLRPKLFMAIDYGLLATFVGFFIIVARLSEIPAVISLMSALLASPISVYVSGLLLSQVISNVPGAILLSEFTESWRPLLLGVNVGGMGTLIASLASVISYRIFLKDHPGEAKAYLKSFILYNAAGLLLFGVLGAVFVLLQPPV</sequence>
<evidence type="ECO:0000256" key="6">
    <source>
        <dbReference type="ARBA" id="ARBA00023136"/>
    </source>
</evidence>